<dbReference type="Gene3D" id="3.10.129.10">
    <property type="entry name" value="Hotdog Thioesterase"/>
    <property type="match status" value="1"/>
</dbReference>
<accession>A0A4V3DXU0</accession>
<dbReference type="PANTHER" id="PTHR43664:SF1">
    <property type="entry name" value="BETA-METHYLMALYL-COA DEHYDRATASE"/>
    <property type="match status" value="1"/>
</dbReference>
<evidence type="ECO:0000313" key="2">
    <source>
        <dbReference type="EMBL" id="TDR90069.1"/>
    </source>
</evidence>
<reference evidence="2 3" key="1">
    <citation type="submission" date="2019-03" db="EMBL/GenBank/DDBJ databases">
        <title>Genomic Encyclopedia of Type Strains, Phase IV (KMG-IV): sequencing the most valuable type-strain genomes for metagenomic binning, comparative biology and taxonomic classification.</title>
        <authorList>
            <person name="Goeker M."/>
        </authorList>
    </citation>
    <scope>NUCLEOTIDE SEQUENCE [LARGE SCALE GENOMIC DNA]</scope>
    <source>
        <strain evidence="2 3">DSM 25903</strain>
    </source>
</reference>
<dbReference type="EMBL" id="SNZR01000013">
    <property type="protein sequence ID" value="TDR90069.1"/>
    <property type="molecule type" value="Genomic_DNA"/>
</dbReference>
<organism evidence="2 3">
    <name type="scientific">Enterovirga rhinocerotis</name>
    <dbReference type="NCBI Taxonomy" id="1339210"/>
    <lineage>
        <taxon>Bacteria</taxon>
        <taxon>Pseudomonadati</taxon>
        <taxon>Pseudomonadota</taxon>
        <taxon>Alphaproteobacteria</taxon>
        <taxon>Hyphomicrobiales</taxon>
        <taxon>Methylobacteriaceae</taxon>
        <taxon>Enterovirga</taxon>
    </lineage>
</organism>
<dbReference type="Proteomes" id="UP000295122">
    <property type="component" value="Unassembled WGS sequence"/>
</dbReference>
<sequence length="172" mass="19561">MVSMVKQVGPNRFRETSGRYYEDFEVGHVYEHRPNRTVTQQDNIWFTLLTMNTHPLHFDEEYARHSEFGRCIVASPLTVAILVGMSVSDVSQKAIANLGWREIRMPAPVFAGDTLTAETEVTDKRESKSRPTAGIVGVRTRGFNQDKVLVCEFDRSMLIPKRGHGVDDRADY</sequence>
<dbReference type="Pfam" id="PF01575">
    <property type="entry name" value="MaoC_dehydratas"/>
    <property type="match status" value="1"/>
</dbReference>
<dbReference type="InterPro" id="IPR029069">
    <property type="entry name" value="HotDog_dom_sf"/>
</dbReference>
<keyword evidence="3" id="KW-1185">Reference proteome</keyword>
<evidence type="ECO:0000259" key="1">
    <source>
        <dbReference type="Pfam" id="PF01575"/>
    </source>
</evidence>
<comment type="caution">
    <text evidence="2">The sequence shown here is derived from an EMBL/GenBank/DDBJ whole genome shotgun (WGS) entry which is preliminary data.</text>
</comment>
<feature type="domain" description="MaoC-like" evidence="1">
    <location>
        <begin position="26"/>
        <end position="136"/>
    </location>
</feature>
<dbReference type="InterPro" id="IPR052342">
    <property type="entry name" value="MCH/BMMD"/>
</dbReference>
<gene>
    <name evidence="2" type="ORF">EV668_2908</name>
</gene>
<dbReference type="AlphaFoldDB" id="A0A4V3DXU0"/>
<dbReference type="SUPFAM" id="SSF54637">
    <property type="entry name" value="Thioesterase/thiol ester dehydrase-isomerase"/>
    <property type="match status" value="1"/>
</dbReference>
<protein>
    <submittedName>
        <fullName evidence="2">Acyl dehydratase</fullName>
    </submittedName>
</protein>
<evidence type="ECO:0000313" key="3">
    <source>
        <dbReference type="Proteomes" id="UP000295122"/>
    </source>
</evidence>
<dbReference type="PANTHER" id="PTHR43664">
    <property type="entry name" value="MONOAMINE OXIDASE-RELATED"/>
    <property type="match status" value="1"/>
</dbReference>
<dbReference type="CDD" id="cd03451">
    <property type="entry name" value="FkbR2"/>
    <property type="match status" value="1"/>
</dbReference>
<dbReference type="OrthoDB" id="9796589at2"/>
<proteinExistence type="predicted"/>
<name>A0A4V3DXU0_9HYPH</name>
<dbReference type="InterPro" id="IPR002539">
    <property type="entry name" value="MaoC-like_dom"/>
</dbReference>